<evidence type="ECO:0000256" key="8">
    <source>
        <dbReference type="ARBA" id="ARBA00022683"/>
    </source>
</evidence>
<keyword evidence="6" id="KW-0762">Sugar transport</keyword>
<keyword evidence="5" id="KW-0597">Phosphoprotein</keyword>
<evidence type="ECO:0000313" key="15">
    <source>
        <dbReference type="Proteomes" id="UP000316252"/>
    </source>
</evidence>
<evidence type="ECO:0000256" key="11">
    <source>
        <dbReference type="ARBA" id="ARBA00023136"/>
    </source>
</evidence>
<dbReference type="GO" id="GO:0090563">
    <property type="term" value="F:protein-phosphocysteine-sugar phosphotransferase activity"/>
    <property type="evidence" value="ECO:0007669"/>
    <property type="project" value="TreeGrafter"/>
</dbReference>
<dbReference type="InterPro" id="IPR050893">
    <property type="entry name" value="Sugar_PTS"/>
</dbReference>
<keyword evidence="8" id="KW-0598">Phosphotransferase system</keyword>
<dbReference type="PANTHER" id="PTHR30181">
    <property type="entry name" value="MANNITOL PERMEASE IIC COMPONENT"/>
    <property type="match status" value="1"/>
</dbReference>
<evidence type="ECO:0000256" key="10">
    <source>
        <dbReference type="ARBA" id="ARBA00022989"/>
    </source>
</evidence>
<organism evidence="14 15">
    <name type="scientific">Schumannella soli</name>
    <dbReference type="NCBI Taxonomy" id="2590779"/>
    <lineage>
        <taxon>Bacteria</taxon>
        <taxon>Bacillati</taxon>
        <taxon>Actinomycetota</taxon>
        <taxon>Actinomycetes</taxon>
        <taxon>Micrococcales</taxon>
        <taxon>Microbacteriaceae</taxon>
        <taxon>Schumannella</taxon>
    </lineage>
</organism>
<feature type="transmembrane region" description="Helical" evidence="12">
    <location>
        <begin position="182"/>
        <end position="204"/>
    </location>
</feature>
<dbReference type="AlphaFoldDB" id="A0A506Y2M8"/>
<dbReference type="EMBL" id="VHQG01000002">
    <property type="protein sequence ID" value="TPW76295.1"/>
    <property type="molecule type" value="Genomic_DNA"/>
</dbReference>
<comment type="subcellular location">
    <subcellularLocation>
        <location evidence="2">Cell membrane</location>
        <topology evidence="2">Multi-pass membrane protein</topology>
    </subcellularLocation>
</comment>
<feature type="domain" description="PTS EIIC type-2" evidence="13">
    <location>
        <begin position="20"/>
        <end position="389"/>
    </location>
</feature>
<dbReference type="PROSITE" id="PS51104">
    <property type="entry name" value="PTS_EIIC_TYPE_2"/>
    <property type="match status" value="1"/>
</dbReference>
<keyword evidence="10 12" id="KW-1133">Transmembrane helix</keyword>
<keyword evidence="3" id="KW-0813">Transport</keyword>
<evidence type="ECO:0000256" key="12">
    <source>
        <dbReference type="SAM" id="Phobius"/>
    </source>
</evidence>
<proteinExistence type="predicted"/>
<evidence type="ECO:0000256" key="7">
    <source>
        <dbReference type="ARBA" id="ARBA00022679"/>
    </source>
</evidence>
<evidence type="ECO:0000256" key="6">
    <source>
        <dbReference type="ARBA" id="ARBA00022597"/>
    </source>
</evidence>
<keyword evidence="4" id="KW-1003">Cell membrane</keyword>
<name>A0A506Y2M8_9MICO</name>
<dbReference type="GO" id="GO:0005886">
    <property type="term" value="C:plasma membrane"/>
    <property type="evidence" value="ECO:0007669"/>
    <property type="project" value="UniProtKB-SubCell"/>
</dbReference>
<accession>A0A506Y2M8</accession>
<feature type="transmembrane region" description="Helical" evidence="12">
    <location>
        <begin position="210"/>
        <end position="228"/>
    </location>
</feature>
<evidence type="ECO:0000256" key="5">
    <source>
        <dbReference type="ARBA" id="ARBA00022553"/>
    </source>
</evidence>
<keyword evidence="7" id="KW-0808">Transferase</keyword>
<evidence type="ECO:0000256" key="4">
    <source>
        <dbReference type="ARBA" id="ARBA00022475"/>
    </source>
</evidence>
<sequence>MSDYTPAATGTGARARVQRFGAFLAGMVMPNLGAFIAFGIVTTLFIPTGWINLIAHWGGLPADKTLPITDQIGSIVGPLITILIPILIAYTGGKNVHGHRGGVVGAVALIGAMLAPVALQLVAIPLNGEEVSAPKSIAEIGPTILAAFVLGPLAALVMKWWDNFISGKVRGGFEMLVDNFSAGIVGAVFAVLGLYVVGPITFWITQGLGWLANALVNAGLLPLVSIVVEPAKVLFLNNAINHGVFTPLGIEQAGAGAGHSIFFMIESNPGPGLGILTAMLLFGPRAIRPTVPAAMVVHFLGGIHEIYFPYVLMKPILIVAAIVGGATGVLWETIFGLGLVGPASPGSIIAWVAVSPPTQIPLIVAGVIISAAVTFIVGALLLGFGRKESATDAAIDLEAAQEKTAQNKAESKNQPAAGSAA</sequence>
<feature type="transmembrane region" description="Helical" evidence="12">
    <location>
        <begin position="144"/>
        <end position="161"/>
    </location>
</feature>
<dbReference type="RefSeq" id="WP_141163651.1">
    <property type="nucleotide sequence ID" value="NZ_VHQG01000002.1"/>
</dbReference>
<dbReference type="Proteomes" id="UP000316252">
    <property type="component" value="Unassembled WGS sequence"/>
</dbReference>
<keyword evidence="11 12" id="KW-0472">Membrane</keyword>
<evidence type="ECO:0000256" key="2">
    <source>
        <dbReference type="ARBA" id="ARBA00004651"/>
    </source>
</evidence>
<keyword evidence="15" id="KW-1185">Reference proteome</keyword>
<evidence type="ECO:0000313" key="14">
    <source>
        <dbReference type="EMBL" id="TPW76295.1"/>
    </source>
</evidence>
<gene>
    <name evidence="14" type="ORF">FJ657_10940</name>
</gene>
<feature type="transmembrane region" description="Helical" evidence="12">
    <location>
        <begin position="71"/>
        <end position="90"/>
    </location>
</feature>
<feature type="transmembrane region" description="Helical" evidence="12">
    <location>
        <begin position="360"/>
        <end position="382"/>
    </location>
</feature>
<evidence type="ECO:0000256" key="1">
    <source>
        <dbReference type="ARBA" id="ARBA00002434"/>
    </source>
</evidence>
<dbReference type="GO" id="GO:0008982">
    <property type="term" value="F:protein-N(PI)-phosphohistidine-sugar phosphotransferase activity"/>
    <property type="evidence" value="ECO:0007669"/>
    <property type="project" value="InterPro"/>
</dbReference>
<comment type="caution">
    <text evidence="14">The sequence shown here is derived from an EMBL/GenBank/DDBJ whole genome shotgun (WGS) entry which is preliminary data.</text>
</comment>
<protein>
    <submittedName>
        <fullName evidence="14">PTS mannitol transporter subunit IICB</fullName>
    </submittedName>
</protein>
<evidence type="ECO:0000256" key="9">
    <source>
        <dbReference type="ARBA" id="ARBA00022692"/>
    </source>
</evidence>
<feature type="transmembrane region" description="Helical" evidence="12">
    <location>
        <begin position="316"/>
        <end position="340"/>
    </location>
</feature>
<keyword evidence="9 12" id="KW-0812">Transmembrane</keyword>
<evidence type="ECO:0000259" key="13">
    <source>
        <dbReference type="PROSITE" id="PS51104"/>
    </source>
</evidence>
<feature type="transmembrane region" description="Helical" evidence="12">
    <location>
        <begin position="102"/>
        <end position="124"/>
    </location>
</feature>
<dbReference type="GO" id="GO:0009401">
    <property type="term" value="P:phosphoenolpyruvate-dependent sugar phosphotransferase system"/>
    <property type="evidence" value="ECO:0007669"/>
    <property type="project" value="UniProtKB-KW"/>
</dbReference>
<dbReference type="InterPro" id="IPR003352">
    <property type="entry name" value="PTS_EIIC"/>
</dbReference>
<evidence type="ECO:0000256" key="3">
    <source>
        <dbReference type="ARBA" id="ARBA00022448"/>
    </source>
</evidence>
<dbReference type="PANTHER" id="PTHR30181:SF2">
    <property type="entry name" value="PTS SYSTEM MANNITOL-SPECIFIC EIICBA COMPONENT"/>
    <property type="match status" value="1"/>
</dbReference>
<reference evidence="14 15" key="1">
    <citation type="submission" date="2019-06" db="EMBL/GenBank/DDBJ databases">
        <authorList>
            <person name="Li F."/>
        </authorList>
    </citation>
    <scope>NUCLEOTIDE SEQUENCE [LARGE SCALE GENOMIC DNA]</scope>
    <source>
        <strain evidence="14 15">10F1D-1</strain>
    </source>
</reference>
<dbReference type="InterPro" id="IPR013014">
    <property type="entry name" value="PTS_EIIC_2"/>
</dbReference>
<feature type="transmembrane region" description="Helical" evidence="12">
    <location>
        <begin position="20"/>
        <end position="51"/>
    </location>
</feature>
<comment type="function">
    <text evidence="1">The phosphoenolpyruvate-dependent sugar phosphotransferase system (sugar PTS), a major carbohydrate active transport system, catalyzes the phosphorylation of incoming sugar substrates concomitantly with their translocation across the cell membrane. The enzyme II CmtAB PTS system is involved in D-mannitol transport.</text>
</comment>
<dbReference type="Pfam" id="PF02378">
    <property type="entry name" value="PTS_EIIC"/>
    <property type="match status" value="1"/>
</dbReference>
<dbReference type="OrthoDB" id="9814222at2"/>